<dbReference type="InterPro" id="IPR040442">
    <property type="entry name" value="Pyrv_kinase-like_dom_sf"/>
</dbReference>
<accession>A0A0H4TCP7</accession>
<keyword evidence="7 13" id="KW-0418">Kinase</keyword>
<evidence type="ECO:0000256" key="7">
    <source>
        <dbReference type="ARBA" id="ARBA00022777"/>
    </source>
</evidence>
<gene>
    <name evidence="16" type="primary">pykA</name>
</gene>
<reference evidence="16" key="1">
    <citation type="journal article" date="2015" name="ISME J.">
        <title>Aquifer environment selects for microbial species cohorts in sediment and groundwater.</title>
        <authorList>
            <person name="Hug L.A."/>
            <person name="Thomas B.C."/>
            <person name="Brown C.T."/>
            <person name="Frischkorn K.R."/>
            <person name="Williams K.H."/>
            <person name="Tringe S.G."/>
            <person name="Banfield J.F."/>
        </authorList>
    </citation>
    <scope>NUCLEOTIDE SEQUENCE</scope>
</reference>
<evidence type="ECO:0000259" key="14">
    <source>
        <dbReference type="Pfam" id="PF00224"/>
    </source>
</evidence>
<dbReference type="SUPFAM" id="SSF50800">
    <property type="entry name" value="PK beta-barrel domain-like"/>
    <property type="match status" value="1"/>
</dbReference>
<keyword evidence="5" id="KW-0479">Metal-binding</keyword>
<dbReference type="Pfam" id="PF00224">
    <property type="entry name" value="PK"/>
    <property type="match status" value="1"/>
</dbReference>
<sequence>MTTSPFRRTKIVATLGPSSATGNTLEALLASGVDVVRINSSHGSQETRGGWMDLVKQVRGRHDRHVGLLVDLQGPRIRVGALERPCTLEVGAEIVFAPEDEARPDEIPTTYEQLASDAPPGTRILLDDGLLAVEATRVAGRRLHARVVHGGELTSHKGINLPDVAVSAPAVTEKDREDIEHAIAHDVDFIAVSFVRRAADVEAVRSLVPRHVRLVAKIEKATALAELPRIVQAADAIMVARGDLGVEMPFEQVPLAQKRIIRTATRFGRAVITATQMLESMVHNPRPTRAEASDVANAILDGTDAVMLSAETAAGEYPVLAVEAMARIIREIERADAEDGGRPRGRRASDVRPNGNHASVDDAIAFATCAAAELLKVPLIVCFTRSGFTARKIAAYRPVAPILGFSTEAVTCRQLALVWGVVPELASRVPNYDAMLDAARETLLAKDYARPGDRIVVTAGVPFEVPGTTNLLKVESV</sequence>
<dbReference type="Gene3D" id="3.20.20.60">
    <property type="entry name" value="Phosphoenolpyruvate-binding domains"/>
    <property type="match status" value="1"/>
</dbReference>
<evidence type="ECO:0000256" key="5">
    <source>
        <dbReference type="ARBA" id="ARBA00022723"/>
    </source>
</evidence>
<keyword evidence="4 13" id="KW-0808">Transferase</keyword>
<evidence type="ECO:0000256" key="10">
    <source>
        <dbReference type="ARBA" id="ARBA00023152"/>
    </source>
</evidence>
<dbReference type="PRINTS" id="PR01050">
    <property type="entry name" value="PYRUVTKNASE"/>
</dbReference>
<evidence type="ECO:0000256" key="12">
    <source>
        <dbReference type="NCBIfam" id="TIGR01064"/>
    </source>
</evidence>
<dbReference type="InterPro" id="IPR011037">
    <property type="entry name" value="Pyrv_Knase-like_insert_dom_sf"/>
</dbReference>
<dbReference type="SUPFAM" id="SSF52935">
    <property type="entry name" value="PK C-terminal domain-like"/>
    <property type="match status" value="1"/>
</dbReference>
<organism evidence="16">
    <name type="scientific">uncultured Gemmatimonadetes bacterium Rifle_16ft_4_minimus_7</name>
    <dbReference type="NCBI Taxonomy" id="1665098"/>
    <lineage>
        <taxon>Bacteria</taxon>
        <taxon>Pseudomonadati</taxon>
        <taxon>Gemmatimonadota</taxon>
        <taxon>environmental samples</taxon>
    </lineage>
</organism>
<evidence type="ECO:0000256" key="11">
    <source>
        <dbReference type="ARBA" id="ARBA00023317"/>
    </source>
</evidence>
<keyword evidence="9 13" id="KW-0460">Magnesium</keyword>
<dbReference type="Gene3D" id="3.40.1380.20">
    <property type="entry name" value="Pyruvate kinase, C-terminal domain"/>
    <property type="match status" value="1"/>
</dbReference>
<dbReference type="InterPro" id="IPR015793">
    <property type="entry name" value="Pyrv_Knase_brl"/>
</dbReference>
<keyword evidence="6" id="KW-0547">Nucleotide-binding</keyword>
<comment type="similarity">
    <text evidence="2 13">Belongs to the pyruvate kinase family.</text>
</comment>
<dbReference type="Gene3D" id="2.40.33.10">
    <property type="entry name" value="PK beta-barrel domain-like"/>
    <property type="match status" value="1"/>
</dbReference>
<feature type="domain" description="Pyruvate kinase barrel" evidence="14">
    <location>
        <begin position="7"/>
        <end position="322"/>
    </location>
</feature>
<dbReference type="NCBIfam" id="NF004491">
    <property type="entry name" value="PRK05826.1"/>
    <property type="match status" value="1"/>
</dbReference>
<comment type="pathway">
    <text evidence="1 13">Carbohydrate degradation; glycolysis; pyruvate from D-glyceraldehyde 3-phosphate: step 5/5.</text>
</comment>
<dbReference type="InterPro" id="IPR001697">
    <property type="entry name" value="Pyr_Knase"/>
</dbReference>
<comment type="catalytic activity">
    <reaction evidence="13">
        <text>pyruvate + ATP = phosphoenolpyruvate + ADP + H(+)</text>
        <dbReference type="Rhea" id="RHEA:18157"/>
        <dbReference type="ChEBI" id="CHEBI:15361"/>
        <dbReference type="ChEBI" id="CHEBI:15378"/>
        <dbReference type="ChEBI" id="CHEBI:30616"/>
        <dbReference type="ChEBI" id="CHEBI:58702"/>
        <dbReference type="ChEBI" id="CHEBI:456216"/>
        <dbReference type="EC" id="2.7.1.40"/>
    </reaction>
</comment>
<dbReference type="FunFam" id="2.40.33.10:FF:000001">
    <property type="entry name" value="Pyruvate kinase"/>
    <property type="match status" value="1"/>
</dbReference>
<keyword evidence="11 16" id="KW-0670">Pyruvate</keyword>
<evidence type="ECO:0000256" key="2">
    <source>
        <dbReference type="ARBA" id="ARBA00008663"/>
    </source>
</evidence>
<evidence type="ECO:0000256" key="9">
    <source>
        <dbReference type="ARBA" id="ARBA00022842"/>
    </source>
</evidence>
<dbReference type="InterPro" id="IPR015813">
    <property type="entry name" value="Pyrv/PenolPyrv_kinase-like_dom"/>
</dbReference>
<dbReference type="GO" id="GO:0030955">
    <property type="term" value="F:potassium ion binding"/>
    <property type="evidence" value="ECO:0007669"/>
    <property type="project" value="UniProtKB-UniRule"/>
</dbReference>
<dbReference type="EMBL" id="KT007046">
    <property type="protein sequence ID" value="AKQ04655.1"/>
    <property type="molecule type" value="Genomic_DNA"/>
</dbReference>
<dbReference type="InterPro" id="IPR015795">
    <property type="entry name" value="Pyrv_Knase_C"/>
</dbReference>
<name>A0A0H4TCP7_9BACT</name>
<protein>
    <recommendedName>
        <fullName evidence="3 12">Pyruvate kinase</fullName>
        <ecNumber evidence="3 12">2.7.1.40</ecNumber>
    </recommendedName>
</protein>
<dbReference type="GO" id="GO:0016301">
    <property type="term" value="F:kinase activity"/>
    <property type="evidence" value="ECO:0007669"/>
    <property type="project" value="UniProtKB-KW"/>
</dbReference>
<dbReference type="UniPathway" id="UPA00109">
    <property type="reaction ID" value="UER00188"/>
</dbReference>
<evidence type="ECO:0000256" key="13">
    <source>
        <dbReference type="RuleBase" id="RU000504"/>
    </source>
</evidence>
<evidence type="ECO:0000256" key="4">
    <source>
        <dbReference type="ARBA" id="ARBA00022679"/>
    </source>
</evidence>
<dbReference type="InterPro" id="IPR015806">
    <property type="entry name" value="Pyrv_Knase_insert_dom_sf"/>
</dbReference>
<evidence type="ECO:0000259" key="15">
    <source>
        <dbReference type="Pfam" id="PF02887"/>
    </source>
</evidence>
<evidence type="ECO:0000313" key="16">
    <source>
        <dbReference type="EMBL" id="AKQ04655.1"/>
    </source>
</evidence>
<evidence type="ECO:0000256" key="6">
    <source>
        <dbReference type="ARBA" id="ARBA00022741"/>
    </source>
</evidence>
<dbReference type="PANTHER" id="PTHR11817">
    <property type="entry name" value="PYRUVATE KINASE"/>
    <property type="match status" value="1"/>
</dbReference>
<dbReference type="GO" id="GO:0004743">
    <property type="term" value="F:pyruvate kinase activity"/>
    <property type="evidence" value="ECO:0007669"/>
    <property type="project" value="UniProtKB-UniRule"/>
</dbReference>
<proteinExistence type="inferred from homology"/>
<feature type="domain" description="Pyruvate kinase C-terminal" evidence="15">
    <location>
        <begin position="362"/>
        <end position="474"/>
    </location>
</feature>
<evidence type="ECO:0000256" key="8">
    <source>
        <dbReference type="ARBA" id="ARBA00022840"/>
    </source>
</evidence>
<dbReference type="GO" id="GO:0000287">
    <property type="term" value="F:magnesium ion binding"/>
    <property type="evidence" value="ECO:0007669"/>
    <property type="project" value="UniProtKB-UniRule"/>
</dbReference>
<evidence type="ECO:0000256" key="1">
    <source>
        <dbReference type="ARBA" id="ARBA00004997"/>
    </source>
</evidence>
<dbReference type="InterPro" id="IPR036918">
    <property type="entry name" value="Pyrv_Knase_C_sf"/>
</dbReference>
<dbReference type="Pfam" id="PF02887">
    <property type="entry name" value="PK_C"/>
    <property type="match status" value="1"/>
</dbReference>
<dbReference type="NCBIfam" id="TIGR01064">
    <property type="entry name" value="pyruv_kin"/>
    <property type="match status" value="1"/>
</dbReference>
<dbReference type="GO" id="GO:0005524">
    <property type="term" value="F:ATP binding"/>
    <property type="evidence" value="ECO:0007669"/>
    <property type="project" value="UniProtKB-KW"/>
</dbReference>
<dbReference type="AlphaFoldDB" id="A0A0H4TCP7"/>
<evidence type="ECO:0000256" key="3">
    <source>
        <dbReference type="ARBA" id="ARBA00012142"/>
    </source>
</evidence>
<dbReference type="SUPFAM" id="SSF51621">
    <property type="entry name" value="Phosphoenolpyruvate/pyruvate domain"/>
    <property type="match status" value="1"/>
</dbReference>
<keyword evidence="10 13" id="KW-0324">Glycolysis</keyword>
<keyword evidence="8" id="KW-0067">ATP-binding</keyword>
<dbReference type="NCBIfam" id="NF004978">
    <property type="entry name" value="PRK06354.1"/>
    <property type="match status" value="1"/>
</dbReference>
<dbReference type="EC" id="2.7.1.40" evidence="3 12"/>